<dbReference type="GO" id="GO:0051302">
    <property type="term" value="P:regulation of cell division"/>
    <property type="evidence" value="ECO:0007669"/>
    <property type="project" value="InterPro"/>
</dbReference>
<evidence type="ECO:0000256" key="4">
    <source>
        <dbReference type="ARBA" id="ARBA00023306"/>
    </source>
</evidence>
<sequence>MSNAPVLKGSSFTFSILQLFDNNVEQAIEYLQAKISQAPAFFAQAPLIINIEQVTEQQVPFEQLKAGIETLGMRPVAVVGCETESSRQAVFNSGMAALRSAGNHSEINIPQESEQNTKGKTTQVVKVPVRSGQQVYAQGCDLVVLGPVSNGAEVIADGSIQIYGTLRGRAIAGASGQLGAHIICQNLQAELISIAGDYWLSEQIESEYWKQSVMISKVNDSLQIESIKI</sequence>
<dbReference type="Pfam" id="PF03775">
    <property type="entry name" value="MinC_C"/>
    <property type="match status" value="1"/>
</dbReference>
<dbReference type="PANTHER" id="PTHR34108:SF1">
    <property type="entry name" value="SEPTUM SITE-DETERMINING PROTEIN MINC"/>
    <property type="match status" value="1"/>
</dbReference>
<dbReference type="SUPFAM" id="SSF63848">
    <property type="entry name" value="Cell-division inhibitor MinC, C-terminal domain"/>
    <property type="match status" value="1"/>
</dbReference>
<dbReference type="InterPro" id="IPR005526">
    <property type="entry name" value="Septum_form_inhib_MinC_C"/>
</dbReference>
<comment type="function">
    <text evidence="5 6">Cell division inhibitor that blocks the formation of polar Z ring septums. Rapidly oscillates between the poles of the cell to destabilize FtsZ filaments that have formed before they mature into polar Z rings. Prevents FtsZ polymerization.</text>
</comment>
<evidence type="ECO:0000256" key="6">
    <source>
        <dbReference type="HAMAP-Rule" id="MF_00267"/>
    </source>
</evidence>
<comment type="caution">
    <text evidence="9">The sequence shown here is derived from an EMBL/GenBank/DDBJ whole genome shotgun (WGS) entry which is preliminary data.</text>
</comment>
<dbReference type="InterPro" id="IPR016098">
    <property type="entry name" value="CAP/MinC_C"/>
</dbReference>
<evidence type="ECO:0000259" key="7">
    <source>
        <dbReference type="Pfam" id="PF03775"/>
    </source>
</evidence>
<evidence type="ECO:0000313" key="10">
    <source>
        <dbReference type="Proteomes" id="UP000288293"/>
    </source>
</evidence>
<dbReference type="InterPro" id="IPR036145">
    <property type="entry name" value="MinC_C_sf"/>
</dbReference>
<dbReference type="Gene3D" id="2.160.20.70">
    <property type="match status" value="1"/>
</dbReference>
<evidence type="ECO:0000259" key="8">
    <source>
        <dbReference type="Pfam" id="PF05209"/>
    </source>
</evidence>
<dbReference type="Gene3D" id="3.30.70.260">
    <property type="match status" value="1"/>
</dbReference>
<accession>A0A432W5Z9</accession>
<dbReference type="InterPro" id="IPR013033">
    <property type="entry name" value="MinC"/>
</dbReference>
<evidence type="ECO:0000256" key="5">
    <source>
        <dbReference type="ARBA" id="ARBA00025606"/>
    </source>
</evidence>
<organism evidence="9 10">
    <name type="scientific">Aliidiomarina minuta</name>
    <dbReference type="NCBI Taxonomy" id="880057"/>
    <lineage>
        <taxon>Bacteria</taxon>
        <taxon>Pseudomonadati</taxon>
        <taxon>Pseudomonadota</taxon>
        <taxon>Gammaproteobacteria</taxon>
        <taxon>Alteromonadales</taxon>
        <taxon>Idiomarinaceae</taxon>
        <taxon>Aliidiomarina</taxon>
    </lineage>
</organism>
<dbReference type="EMBL" id="PIPL01000001">
    <property type="protein sequence ID" value="RUO25498.1"/>
    <property type="molecule type" value="Genomic_DNA"/>
</dbReference>
<dbReference type="GO" id="GO:1901891">
    <property type="term" value="P:regulation of cell septum assembly"/>
    <property type="evidence" value="ECO:0007669"/>
    <property type="project" value="InterPro"/>
</dbReference>
<dbReference type="Proteomes" id="UP000288293">
    <property type="component" value="Unassembled WGS sequence"/>
</dbReference>
<comment type="similarity">
    <text evidence="1 6">Belongs to the MinC family.</text>
</comment>
<dbReference type="HAMAP" id="MF_00267">
    <property type="entry name" value="MinC"/>
    <property type="match status" value="1"/>
</dbReference>
<dbReference type="GO" id="GO:0000902">
    <property type="term" value="P:cell morphogenesis"/>
    <property type="evidence" value="ECO:0007669"/>
    <property type="project" value="InterPro"/>
</dbReference>
<protein>
    <recommendedName>
        <fullName evidence="6">Probable septum site-determining protein MinC</fullName>
    </recommendedName>
</protein>
<dbReference type="PANTHER" id="PTHR34108">
    <property type="entry name" value="SEPTUM SITE-DETERMINING PROTEIN MINC"/>
    <property type="match status" value="1"/>
</dbReference>
<comment type="subunit">
    <text evidence="6">Interacts with MinD and FtsZ.</text>
</comment>
<keyword evidence="4 6" id="KW-0131">Cell cycle</keyword>
<dbReference type="Pfam" id="PF05209">
    <property type="entry name" value="MinC_N"/>
    <property type="match status" value="1"/>
</dbReference>
<evidence type="ECO:0000256" key="1">
    <source>
        <dbReference type="ARBA" id="ARBA00006291"/>
    </source>
</evidence>
<gene>
    <name evidence="6 9" type="primary">minC</name>
    <name evidence="9" type="ORF">CWE09_01810</name>
</gene>
<dbReference type="OrthoDB" id="9794530at2"/>
<dbReference type="GO" id="GO:0000917">
    <property type="term" value="P:division septum assembly"/>
    <property type="evidence" value="ECO:0007669"/>
    <property type="project" value="UniProtKB-KW"/>
</dbReference>
<dbReference type="NCBIfam" id="TIGR01222">
    <property type="entry name" value="minC"/>
    <property type="match status" value="1"/>
</dbReference>
<proteinExistence type="inferred from homology"/>
<feature type="domain" description="Septum formation inhibitor MinC C-terminal" evidence="7">
    <location>
        <begin position="124"/>
        <end position="225"/>
    </location>
</feature>
<keyword evidence="10" id="KW-1185">Reference proteome</keyword>
<dbReference type="AlphaFoldDB" id="A0A432W5Z9"/>
<keyword evidence="3 6" id="KW-0717">Septation</keyword>
<name>A0A432W5Z9_9GAMM</name>
<reference evidence="9 10" key="1">
    <citation type="journal article" date="2011" name="Front. Microbiol.">
        <title>Genomic signatures of strain selection and enhancement in Bacillus atrophaeus var. globigii, a historical biowarfare simulant.</title>
        <authorList>
            <person name="Gibbons H.S."/>
            <person name="Broomall S.M."/>
            <person name="McNew L.A."/>
            <person name="Daligault H."/>
            <person name="Chapman C."/>
            <person name="Bruce D."/>
            <person name="Karavis M."/>
            <person name="Krepps M."/>
            <person name="McGregor P.A."/>
            <person name="Hong C."/>
            <person name="Park K.H."/>
            <person name="Akmal A."/>
            <person name="Feldman A."/>
            <person name="Lin J.S."/>
            <person name="Chang W.E."/>
            <person name="Higgs B.W."/>
            <person name="Demirev P."/>
            <person name="Lindquist J."/>
            <person name="Liem A."/>
            <person name="Fochler E."/>
            <person name="Read T.D."/>
            <person name="Tapia R."/>
            <person name="Johnson S."/>
            <person name="Bishop-Lilly K.A."/>
            <person name="Detter C."/>
            <person name="Han C."/>
            <person name="Sozhamannan S."/>
            <person name="Rosenzweig C.N."/>
            <person name="Skowronski E.W."/>
        </authorList>
    </citation>
    <scope>NUCLEOTIDE SEQUENCE [LARGE SCALE GENOMIC DNA]</scope>
    <source>
        <strain evidence="9 10">MLST1</strain>
    </source>
</reference>
<feature type="domain" description="Septum formation inhibitor MinC N-terminal" evidence="8">
    <location>
        <begin position="7"/>
        <end position="75"/>
    </location>
</feature>
<keyword evidence="2 6" id="KW-0132">Cell division</keyword>
<dbReference type="InterPro" id="IPR007874">
    <property type="entry name" value="MinC_N"/>
</dbReference>
<evidence type="ECO:0000313" key="9">
    <source>
        <dbReference type="EMBL" id="RUO25498.1"/>
    </source>
</evidence>
<dbReference type="RefSeq" id="WP_126802199.1">
    <property type="nucleotide sequence ID" value="NZ_PIPL01000001.1"/>
</dbReference>
<evidence type="ECO:0000256" key="2">
    <source>
        <dbReference type="ARBA" id="ARBA00022618"/>
    </source>
</evidence>
<evidence type="ECO:0000256" key="3">
    <source>
        <dbReference type="ARBA" id="ARBA00023210"/>
    </source>
</evidence>